<dbReference type="PROSITE" id="PS50850">
    <property type="entry name" value="MFS"/>
    <property type="match status" value="1"/>
</dbReference>
<evidence type="ECO:0000256" key="3">
    <source>
        <dbReference type="ARBA" id="ARBA00022475"/>
    </source>
</evidence>
<feature type="transmembrane region" description="Helical" evidence="7">
    <location>
        <begin position="145"/>
        <end position="165"/>
    </location>
</feature>
<evidence type="ECO:0000256" key="2">
    <source>
        <dbReference type="ARBA" id="ARBA00022448"/>
    </source>
</evidence>
<comment type="subcellular location">
    <subcellularLocation>
        <location evidence="1">Cell membrane</location>
        <topology evidence="1">Multi-pass membrane protein</topology>
    </subcellularLocation>
</comment>
<dbReference type="Pfam" id="PF07690">
    <property type="entry name" value="MFS_1"/>
    <property type="match status" value="1"/>
</dbReference>
<evidence type="ECO:0000313" key="11">
    <source>
        <dbReference type="Proteomes" id="UP000317572"/>
    </source>
</evidence>
<dbReference type="GO" id="GO:0022857">
    <property type="term" value="F:transmembrane transporter activity"/>
    <property type="evidence" value="ECO:0007669"/>
    <property type="project" value="InterPro"/>
</dbReference>
<dbReference type="SUPFAM" id="SSF103473">
    <property type="entry name" value="MFS general substrate transporter"/>
    <property type="match status" value="1"/>
</dbReference>
<feature type="transmembrane region" description="Helical" evidence="7">
    <location>
        <begin position="380"/>
        <end position="398"/>
    </location>
</feature>
<feature type="transmembrane region" description="Helical" evidence="7">
    <location>
        <begin position="20"/>
        <end position="38"/>
    </location>
</feature>
<feature type="domain" description="Major facilitator superfamily (MFS) profile" evidence="8">
    <location>
        <begin position="22"/>
        <end position="402"/>
    </location>
</feature>
<feature type="transmembrane region" description="Helical" evidence="7">
    <location>
        <begin position="222"/>
        <end position="246"/>
    </location>
</feature>
<dbReference type="CDD" id="cd06174">
    <property type="entry name" value="MFS"/>
    <property type="match status" value="1"/>
</dbReference>
<name>A0A515CWH3_SERLI</name>
<organism evidence="9 11">
    <name type="scientific">Serratia liquefaciens</name>
    <dbReference type="NCBI Taxonomy" id="614"/>
    <lineage>
        <taxon>Bacteria</taxon>
        <taxon>Pseudomonadati</taxon>
        <taxon>Pseudomonadota</taxon>
        <taxon>Gammaproteobacteria</taxon>
        <taxon>Enterobacterales</taxon>
        <taxon>Yersiniaceae</taxon>
        <taxon>Serratia</taxon>
    </lineage>
</organism>
<evidence type="ECO:0000256" key="5">
    <source>
        <dbReference type="ARBA" id="ARBA00022989"/>
    </source>
</evidence>
<feature type="transmembrane region" description="Helical" evidence="7">
    <location>
        <begin position="252"/>
        <end position="275"/>
    </location>
</feature>
<reference evidence="10 12" key="2">
    <citation type="submission" date="2021-01" db="EMBL/GenBank/DDBJ databases">
        <title>FDA dAtabase for Regulatory Grade micrObial Sequences (FDA-ARGOS): Supporting development and validation of Infectious Disease Dx tests.</title>
        <authorList>
            <person name="Blissenbach B."/>
            <person name="Krut O."/>
            <person name="Tallon L."/>
            <person name="Sadzewicz L."/>
            <person name="Zhao X."/>
            <person name="Boylan J."/>
            <person name="Ott S."/>
            <person name="Bowen H."/>
            <person name="Vavikolanu K."/>
            <person name="Mehta A."/>
            <person name="Aluvathingal J."/>
            <person name="Nadendla S."/>
            <person name="Yan Y."/>
            <person name="Sichtig H."/>
        </authorList>
    </citation>
    <scope>NUCLEOTIDE SEQUENCE [LARGE SCALE GENOMIC DNA]</scope>
    <source>
        <strain evidence="10 12">FDAARGOS_1081</strain>
    </source>
</reference>
<keyword evidence="5 7" id="KW-1133">Transmembrane helix</keyword>
<keyword evidence="3" id="KW-1003">Cell membrane</keyword>
<dbReference type="Gene3D" id="1.20.1250.20">
    <property type="entry name" value="MFS general substrate transporter like domains"/>
    <property type="match status" value="2"/>
</dbReference>
<evidence type="ECO:0000256" key="6">
    <source>
        <dbReference type="ARBA" id="ARBA00023136"/>
    </source>
</evidence>
<feature type="transmembrane region" description="Helical" evidence="7">
    <location>
        <begin position="171"/>
        <end position="191"/>
    </location>
</feature>
<dbReference type="Proteomes" id="UP000595237">
    <property type="component" value="Chromosome"/>
</dbReference>
<dbReference type="InterPro" id="IPR011701">
    <property type="entry name" value="MFS"/>
</dbReference>
<dbReference type="EMBL" id="CP068148">
    <property type="protein sequence ID" value="QQU53390.1"/>
    <property type="molecule type" value="Genomic_DNA"/>
</dbReference>
<dbReference type="STRING" id="614.XJ20_13510"/>
<evidence type="ECO:0000313" key="10">
    <source>
        <dbReference type="EMBL" id="QQU53390.1"/>
    </source>
</evidence>
<evidence type="ECO:0000256" key="7">
    <source>
        <dbReference type="SAM" id="Phobius"/>
    </source>
</evidence>
<feature type="transmembrane region" description="Helical" evidence="7">
    <location>
        <begin position="117"/>
        <end position="138"/>
    </location>
</feature>
<dbReference type="RefSeq" id="WP_122078836.1">
    <property type="nucleotide sequence ID" value="NZ_CAMIQY010000001.1"/>
</dbReference>
<feature type="transmembrane region" description="Helical" evidence="7">
    <location>
        <begin position="287"/>
        <end position="307"/>
    </location>
</feature>
<protein>
    <submittedName>
        <fullName evidence="9">MFS transporter</fullName>
    </submittedName>
</protein>
<accession>A0A515CWH3</accession>
<dbReference type="Proteomes" id="UP000317572">
    <property type="component" value="Chromosome"/>
</dbReference>
<feature type="transmembrane region" description="Helical" evidence="7">
    <location>
        <begin position="355"/>
        <end position="374"/>
    </location>
</feature>
<dbReference type="InterPro" id="IPR020846">
    <property type="entry name" value="MFS_dom"/>
</dbReference>
<evidence type="ECO:0000256" key="4">
    <source>
        <dbReference type="ARBA" id="ARBA00022692"/>
    </source>
</evidence>
<feature type="transmembrane region" description="Helical" evidence="7">
    <location>
        <begin position="313"/>
        <end position="334"/>
    </location>
</feature>
<reference evidence="9 11" key="1">
    <citation type="submission" date="2018-11" db="EMBL/GenBank/DDBJ databases">
        <title>The first complete genome of Serratia liquefaciens isolated from metalophyte plant revel distinctness adaptive mechanisms in an extreme habitat.</title>
        <authorList>
            <person name="Caneschi W.L."/>
            <person name="Sanchez A.B."/>
            <person name="Felestrino E.B."/>
            <person name="Assis R.A.B."/>
            <person name="Lemes C.G.C."/>
            <person name="Cordeiro I.F."/>
            <person name="Fonseca N.P."/>
            <person name="Villa M."/>
            <person name="Vieira I.T."/>
            <person name="Moraes L.A."/>
            <person name="Kamino L.H.Y."/>
            <person name="do Carmo F."/>
            <person name="Garcia C.M."/>
            <person name="Almeida N.F."/>
            <person name="Silva R.S."/>
            <person name="Ferro J.A."/>
            <person name="Ferro M.I.T."/>
            <person name="Varani A.M."/>
            <person name="Ferreira R.M."/>
            <person name="dos Santos V.L."/>
            <person name="Silva U.C."/>
            <person name="Setubal J.C."/>
            <person name="Moreira L.M."/>
        </authorList>
    </citation>
    <scope>NUCLEOTIDE SEQUENCE [LARGE SCALE GENOMIC DNA]</scope>
    <source>
        <strain evidence="9 11">FG3</strain>
    </source>
</reference>
<dbReference type="PANTHER" id="PTHR42718">
    <property type="entry name" value="MAJOR FACILITATOR SUPERFAMILY MULTIDRUG TRANSPORTER MFSC"/>
    <property type="match status" value="1"/>
</dbReference>
<keyword evidence="6 7" id="KW-0472">Membrane</keyword>
<sequence length="403" mass="41844">MSAIKPETLNATLDTPTTHWPAIANVVLAGIAVALHVGKATIALPELQREFGRSLESLSWIISAFPFIGVFGGIAAGLLVRRWGDRRLLGLGLVIVSIASFVGAAQHNFIGLIVTRAIEGIGFVIVVVSAPTVLTRVVSAQKRNLVFSIWSTFMPAGMAISLFFGPHFSNWQQSWIAGGILTLLAALLLPFTTPRAAVTTSSAVALKLRQALVSILRARQPLLLALIFTTYNLQFFAVMAFLPIFLMQRIGLTLAVAGGISAAVIAVNILGNLAAGVLLSRGLRARNLLAVVSLLMGLAGTGVFLSVTPNALLIPLCLVFSAIGGMMPATILAATPAAAPEPGLIPLSLGLVMQGIYLGQVIGPIVLSALVAYAGWSAPAGMVLAAALLGSILALALASKTRA</sequence>
<evidence type="ECO:0000313" key="9">
    <source>
        <dbReference type="EMBL" id="QDL32518.1"/>
    </source>
</evidence>
<gene>
    <name evidence="9" type="ORF">EGO53_12250</name>
    <name evidence="10" type="ORF">I6I38_13650</name>
</gene>
<feature type="transmembrane region" description="Helical" evidence="7">
    <location>
        <begin position="58"/>
        <end position="80"/>
    </location>
</feature>
<dbReference type="InterPro" id="IPR036259">
    <property type="entry name" value="MFS_trans_sf"/>
</dbReference>
<keyword evidence="12" id="KW-1185">Reference proteome</keyword>
<dbReference type="GO" id="GO:0005886">
    <property type="term" value="C:plasma membrane"/>
    <property type="evidence" value="ECO:0007669"/>
    <property type="project" value="UniProtKB-SubCell"/>
</dbReference>
<dbReference type="AlphaFoldDB" id="A0A515CWH3"/>
<dbReference type="PANTHER" id="PTHR42718:SF46">
    <property type="entry name" value="BLR6921 PROTEIN"/>
    <property type="match status" value="1"/>
</dbReference>
<keyword evidence="4 7" id="KW-0812">Transmembrane</keyword>
<keyword evidence="2" id="KW-0813">Transport</keyword>
<dbReference type="EMBL" id="CP033893">
    <property type="protein sequence ID" value="QDL32518.1"/>
    <property type="molecule type" value="Genomic_DNA"/>
</dbReference>
<evidence type="ECO:0000259" key="8">
    <source>
        <dbReference type="PROSITE" id="PS50850"/>
    </source>
</evidence>
<feature type="transmembrane region" description="Helical" evidence="7">
    <location>
        <begin position="87"/>
        <end position="105"/>
    </location>
</feature>
<evidence type="ECO:0000256" key="1">
    <source>
        <dbReference type="ARBA" id="ARBA00004651"/>
    </source>
</evidence>
<evidence type="ECO:0000313" key="12">
    <source>
        <dbReference type="Proteomes" id="UP000595237"/>
    </source>
</evidence>
<proteinExistence type="predicted"/>